<organism evidence="3 5">
    <name type="scientific">Sellimonas catena</name>
    <dbReference type="NCBI Taxonomy" id="2994035"/>
    <lineage>
        <taxon>Bacteria</taxon>
        <taxon>Bacillati</taxon>
        <taxon>Bacillota</taxon>
        <taxon>Clostridia</taxon>
        <taxon>Lachnospirales</taxon>
        <taxon>Lachnospiraceae</taxon>
        <taxon>Sellimonas</taxon>
    </lineage>
</organism>
<sequence>MLFYTIMILILGILSAGITVFFFFRWRQNRNVPEDINTENTTVPAHISIFTRLGTALFLLVFTVGFMSVGVYFLYSSCQEDLRYSGEANGTVVEYTRKWDTTGETSGYLYAPVVRYQAEGNGICMGTGNVWSSRRSFEIGEQITIRYNPDQTDIVSIEGNGLSVGFKMGFGFFLFGFTVSILVLIFFALKLLVHNQDTRNRIMGRICVLLIGLLIAGVWIVLAGLKLAMAVFALFGLYVLIHRIRR</sequence>
<dbReference type="EMBL" id="BSCH01000006">
    <property type="protein sequence ID" value="GLG89718.1"/>
    <property type="molecule type" value="Genomic_DNA"/>
</dbReference>
<evidence type="ECO:0000313" key="4">
    <source>
        <dbReference type="EMBL" id="GLG89718.1"/>
    </source>
</evidence>
<keyword evidence="1" id="KW-1133">Transmembrane helix</keyword>
<feature type="domain" description="DUF3592" evidence="2">
    <location>
        <begin position="89"/>
        <end position="155"/>
    </location>
</feature>
<keyword evidence="1" id="KW-0812">Transmembrane</keyword>
<reference evidence="3" key="1">
    <citation type="submission" date="2022-11" db="EMBL/GenBank/DDBJ databases">
        <title>Draft genome sequence of Sellimonas catena strain 12EGH17.</title>
        <authorList>
            <person name="Hisatomi A."/>
            <person name="Ohkuma M."/>
            <person name="Sakamoto M."/>
        </authorList>
    </citation>
    <scope>NUCLEOTIDE SEQUENCE</scope>
    <source>
        <strain evidence="3">12EGH17</strain>
    </source>
</reference>
<feature type="transmembrane region" description="Helical" evidence="1">
    <location>
        <begin position="227"/>
        <end position="244"/>
    </location>
</feature>
<reference evidence="4" key="3">
    <citation type="submission" date="2022-11" db="EMBL/GenBank/DDBJ databases">
        <title>Draft genome sequence of Sellimonas catena strain 18CBH55.</title>
        <authorList>
            <person name="Hisatomi A."/>
            <person name="Ohkuma M."/>
            <person name="Sakamoto M."/>
        </authorList>
    </citation>
    <scope>NUCLEOTIDE SEQUENCE</scope>
    <source>
        <strain evidence="4">18CBH55</strain>
    </source>
</reference>
<dbReference type="EMBL" id="BSBO01000011">
    <property type="protein sequence ID" value="GLG04114.1"/>
    <property type="molecule type" value="Genomic_DNA"/>
</dbReference>
<proteinExistence type="predicted"/>
<keyword evidence="5" id="KW-1185">Reference proteome</keyword>
<feature type="transmembrane region" description="Helical" evidence="1">
    <location>
        <begin position="202"/>
        <end position="221"/>
    </location>
</feature>
<accession>A0A9W6C516</accession>
<keyword evidence="1" id="KW-0472">Membrane</keyword>
<reference evidence="4" key="4">
    <citation type="submission" date="2022-11" db="EMBL/GenBank/DDBJ databases">
        <title>Draft genome sequence of Sellimonas catena strain 18CBH55.</title>
        <authorList>
            <person name="Atsushi H."/>
            <person name="Moriya O."/>
            <person name="Mitsuo S."/>
        </authorList>
    </citation>
    <scope>NUCLEOTIDE SEQUENCE</scope>
    <source>
        <strain evidence="4">18CBH55</strain>
    </source>
</reference>
<feature type="transmembrane region" description="Helical" evidence="1">
    <location>
        <begin position="6"/>
        <end position="24"/>
    </location>
</feature>
<name>A0A9W6C516_9FIRM</name>
<dbReference type="Pfam" id="PF12158">
    <property type="entry name" value="DUF3592"/>
    <property type="match status" value="1"/>
</dbReference>
<gene>
    <name evidence="3" type="ORF">Selli1_12880</name>
    <name evidence="4" type="ORF">Selli2_11450</name>
</gene>
<dbReference type="AlphaFoldDB" id="A0A9W6C516"/>
<feature type="transmembrane region" description="Helical" evidence="1">
    <location>
        <begin position="56"/>
        <end position="75"/>
    </location>
</feature>
<evidence type="ECO:0000259" key="2">
    <source>
        <dbReference type="Pfam" id="PF12158"/>
    </source>
</evidence>
<dbReference type="InterPro" id="IPR021994">
    <property type="entry name" value="DUF3592"/>
</dbReference>
<evidence type="ECO:0000256" key="1">
    <source>
        <dbReference type="SAM" id="Phobius"/>
    </source>
</evidence>
<evidence type="ECO:0000313" key="3">
    <source>
        <dbReference type="EMBL" id="GLG04114.1"/>
    </source>
</evidence>
<dbReference type="Proteomes" id="UP001145094">
    <property type="component" value="Unassembled WGS sequence"/>
</dbReference>
<dbReference type="Proteomes" id="UP001145145">
    <property type="component" value="Unassembled WGS sequence"/>
</dbReference>
<protein>
    <recommendedName>
        <fullName evidence="2">DUF3592 domain-containing protein</fullName>
    </recommendedName>
</protein>
<evidence type="ECO:0000313" key="5">
    <source>
        <dbReference type="Proteomes" id="UP001145145"/>
    </source>
</evidence>
<feature type="transmembrane region" description="Helical" evidence="1">
    <location>
        <begin position="170"/>
        <end position="193"/>
    </location>
</feature>
<reference evidence="3 5" key="5">
    <citation type="journal article" date="2023" name="Int. J. Syst. Evol. Microbiol.">
        <title>Sellimonas catena sp. nov., isolated from human faeces.</title>
        <authorList>
            <person name="Hisatomi A."/>
            <person name="Ohkuma M."/>
            <person name="Sakamoto M."/>
        </authorList>
    </citation>
    <scope>NUCLEOTIDE SEQUENCE [LARGE SCALE GENOMIC DNA]</scope>
    <source>
        <strain evidence="3 5">12EGH17</strain>
        <strain evidence="4">18CBH55</strain>
    </source>
</reference>
<reference evidence="3" key="2">
    <citation type="submission" date="2022-11" db="EMBL/GenBank/DDBJ databases">
        <title>Draft genome sequence of Sellimonas catena strain 12EGH17.</title>
        <authorList>
            <person name="Atsushi H."/>
            <person name="Moriya O."/>
            <person name="Mitsuo S."/>
        </authorList>
    </citation>
    <scope>NUCLEOTIDE SEQUENCE</scope>
    <source>
        <strain evidence="3">12EGH17</strain>
    </source>
</reference>
<comment type="caution">
    <text evidence="3">The sequence shown here is derived from an EMBL/GenBank/DDBJ whole genome shotgun (WGS) entry which is preliminary data.</text>
</comment>
<dbReference type="RefSeq" id="WP_087169454.1">
    <property type="nucleotide sequence ID" value="NZ_BSBO01000011.1"/>
</dbReference>